<sequence>MHPSLIRGTRVAFLWLGWASIMHTLLFSPSSTLSSSMCVLFGPCPDIWNPYSTSVYVSMCVSICITLRFSVSTFRTAGTIRHLAST</sequence>
<evidence type="ECO:0000256" key="1">
    <source>
        <dbReference type="SAM" id="Phobius"/>
    </source>
</evidence>
<evidence type="ECO:0000313" key="2">
    <source>
        <dbReference type="EMBL" id="MBW71862.1"/>
    </source>
</evidence>
<organism evidence="2">
    <name type="scientific">Anopheles darlingi</name>
    <name type="common">Mosquito</name>
    <dbReference type="NCBI Taxonomy" id="43151"/>
    <lineage>
        <taxon>Eukaryota</taxon>
        <taxon>Metazoa</taxon>
        <taxon>Ecdysozoa</taxon>
        <taxon>Arthropoda</taxon>
        <taxon>Hexapoda</taxon>
        <taxon>Insecta</taxon>
        <taxon>Pterygota</taxon>
        <taxon>Neoptera</taxon>
        <taxon>Endopterygota</taxon>
        <taxon>Diptera</taxon>
        <taxon>Nematocera</taxon>
        <taxon>Culicoidea</taxon>
        <taxon>Culicidae</taxon>
        <taxon>Anophelinae</taxon>
        <taxon>Anopheles</taxon>
    </lineage>
</organism>
<feature type="transmembrane region" description="Helical" evidence="1">
    <location>
        <begin position="51"/>
        <end position="71"/>
    </location>
</feature>
<keyword evidence="1" id="KW-0812">Transmembrane</keyword>
<feature type="transmembrane region" description="Helical" evidence="1">
    <location>
        <begin position="12"/>
        <end position="31"/>
    </location>
</feature>
<name>A0A2M4D2S0_ANODA</name>
<dbReference type="AlphaFoldDB" id="A0A2M4D2S0"/>
<keyword evidence="1" id="KW-0472">Membrane</keyword>
<dbReference type="EMBL" id="GGFL01007684">
    <property type="protein sequence ID" value="MBW71862.1"/>
    <property type="molecule type" value="Transcribed_RNA"/>
</dbReference>
<reference evidence="2" key="1">
    <citation type="submission" date="2018-01" db="EMBL/GenBank/DDBJ databases">
        <title>An insight into the sialome of Amazonian anophelines.</title>
        <authorList>
            <person name="Ribeiro J.M."/>
            <person name="Scarpassa V."/>
            <person name="Calvo E."/>
        </authorList>
    </citation>
    <scope>NUCLEOTIDE SEQUENCE</scope>
</reference>
<keyword evidence="1" id="KW-1133">Transmembrane helix</keyword>
<protein>
    <submittedName>
        <fullName evidence="2">Uncharacterized protein</fullName>
    </submittedName>
</protein>
<proteinExistence type="predicted"/>
<accession>A0A2M4D2S0</accession>